<reference evidence="2 3" key="1">
    <citation type="submission" date="2021-12" db="EMBL/GenBank/DDBJ databases">
        <title>Discovery of the Pendulisporaceae a myxobacterial family with distinct sporulation behavior and unique specialized metabolism.</title>
        <authorList>
            <person name="Garcia R."/>
            <person name="Popoff A."/>
            <person name="Bader C.D."/>
            <person name="Loehr J."/>
            <person name="Walesch S."/>
            <person name="Walt C."/>
            <person name="Boldt J."/>
            <person name="Bunk B."/>
            <person name="Haeckl F.J.F.P.J."/>
            <person name="Gunesch A.P."/>
            <person name="Birkelbach J."/>
            <person name="Nuebel U."/>
            <person name="Pietschmann T."/>
            <person name="Bach T."/>
            <person name="Mueller R."/>
        </authorList>
    </citation>
    <scope>NUCLEOTIDE SEQUENCE [LARGE SCALE GENOMIC DNA]</scope>
    <source>
        <strain evidence="2 3">MSr12523</strain>
    </source>
</reference>
<accession>A0ABZ2K4W7</accession>
<feature type="signal peptide" evidence="1">
    <location>
        <begin position="1"/>
        <end position="16"/>
    </location>
</feature>
<keyword evidence="1" id="KW-0732">Signal</keyword>
<keyword evidence="3" id="KW-1185">Reference proteome</keyword>
<evidence type="ECO:0000313" key="2">
    <source>
        <dbReference type="EMBL" id="WXA92605.1"/>
    </source>
</evidence>
<dbReference type="EMBL" id="CP089982">
    <property type="protein sequence ID" value="WXA92605.1"/>
    <property type="molecule type" value="Genomic_DNA"/>
</dbReference>
<name>A0ABZ2K4W7_9BACT</name>
<proteinExistence type="predicted"/>
<organism evidence="2 3">
    <name type="scientific">Pendulispora brunnea</name>
    <dbReference type="NCBI Taxonomy" id="2905690"/>
    <lineage>
        <taxon>Bacteria</taxon>
        <taxon>Pseudomonadati</taxon>
        <taxon>Myxococcota</taxon>
        <taxon>Myxococcia</taxon>
        <taxon>Myxococcales</taxon>
        <taxon>Sorangiineae</taxon>
        <taxon>Pendulisporaceae</taxon>
        <taxon>Pendulispora</taxon>
    </lineage>
</organism>
<evidence type="ECO:0000256" key="1">
    <source>
        <dbReference type="SAM" id="SignalP"/>
    </source>
</evidence>
<feature type="chain" id="PRO_5046017335" description="Lipoprotein" evidence="1">
    <location>
        <begin position="17"/>
        <end position="149"/>
    </location>
</feature>
<protein>
    <recommendedName>
        <fullName evidence="4">Lipoprotein</fullName>
    </recommendedName>
</protein>
<evidence type="ECO:0008006" key="4">
    <source>
        <dbReference type="Google" id="ProtNLM"/>
    </source>
</evidence>
<dbReference type="Proteomes" id="UP001379533">
    <property type="component" value="Chromosome"/>
</dbReference>
<sequence length="149" mass="15500">MMMIMCRGLAAGALVAALGSCSETKSPSVATTPATTPSPAPSGAPVCPTQKLAFTQEHACDNDGSVEFCLEATDTAAQNAVRALAPDVQFQPGSRGRARCSASQTLTLIPLNERDCPAHHGPASNEAWSRLCALAALGQVREIVATWYE</sequence>
<dbReference type="PROSITE" id="PS51257">
    <property type="entry name" value="PROKAR_LIPOPROTEIN"/>
    <property type="match status" value="1"/>
</dbReference>
<gene>
    <name evidence="2" type="ORF">LZC95_39935</name>
</gene>
<dbReference type="RefSeq" id="WP_394843209.1">
    <property type="nucleotide sequence ID" value="NZ_CP089982.1"/>
</dbReference>
<evidence type="ECO:0000313" key="3">
    <source>
        <dbReference type="Proteomes" id="UP001379533"/>
    </source>
</evidence>